<dbReference type="Pfam" id="PF23276">
    <property type="entry name" value="TPR_24"/>
    <property type="match status" value="1"/>
</dbReference>
<dbReference type="AlphaFoldDB" id="A0A8K0VXS9"/>
<dbReference type="PROSITE" id="PS51375">
    <property type="entry name" value="PPR"/>
    <property type="match status" value="2"/>
</dbReference>
<evidence type="ECO:0000256" key="2">
    <source>
        <dbReference type="ARBA" id="ARBA00022737"/>
    </source>
</evidence>
<feature type="compositionally biased region" description="Polar residues" evidence="6">
    <location>
        <begin position="55"/>
        <end position="83"/>
    </location>
</feature>
<evidence type="ECO:0000313" key="8">
    <source>
        <dbReference type="EMBL" id="KAH7084501.1"/>
    </source>
</evidence>
<dbReference type="InterPro" id="IPR057027">
    <property type="entry name" value="TPR_mt"/>
</dbReference>
<reference evidence="8" key="1">
    <citation type="journal article" date="2021" name="Nat. Commun.">
        <title>Genetic determinants of endophytism in the Arabidopsis root mycobiome.</title>
        <authorList>
            <person name="Mesny F."/>
            <person name="Miyauchi S."/>
            <person name="Thiergart T."/>
            <person name="Pickel B."/>
            <person name="Atanasova L."/>
            <person name="Karlsson M."/>
            <person name="Huettel B."/>
            <person name="Barry K.W."/>
            <person name="Haridas S."/>
            <person name="Chen C."/>
            <person name="Bauer D."/>
            <person name="Andreopoulos W."/>
            <person name="Pangilinan J."/>
            <person name="LaButti K."/>
            <person name="Riley R."/>
            <person name="Lipzen A."/>
            <person name="Clum A."/>
            <person name="Drula E."/>
            <person name="Henrissat B."/>
            <person name="Kohler A."/>
            <person name="Grigoriev I.V."/>
            <person name="Martin F.M."/>
            <person name="Hacquard S."/>
        </authorList>
    </citation>
    <scope>NUCLEOTIDE SEQUENCE</scope>
    <source>
        <strain evidence="8">MPI-SDFR-AT-0120</strain>
    </source>
</reference>
<feature type="repeat" description="PPR" evidence="5">
    <location>
        <begin position="474"/>
        <end position="508"/>
    </location>
</feature>
<evidence type="ECO:0000256" key="1">
    <source>
        <dbReference type="ARBA" id="ARBA00006192"/>
    </source>
</evidence>
<evidence type="ECO:0000259" key="7">
    <source>
        <dbReference type="Pfam" id="PF23276"/>
    </source>
</evidence>
<evidence type="ECO:0000256" key="6">
    <source>
        <dbReference type="SAM" id="MobiDB-lite"/>
    </source>
</evidence>
<dbReference type="OrthoDB" id="747253at2759"/>
<gene>
    <name evidence="8" type="ORF">FB567DRAFT_593965</name>
</gene>
<comment type="similarity">
    <text evidence="1">Belongs to the CCM1 family.</text>
</comment>
<protein>
    <recommendedName>
        <fullName evidence="7">Pentatricopeptide repeat-containing protein-mitochondrial domain-containing protein</fullName>
    </recommendedName>
</protein>
<dbReference type="InterPro" id="IPR011990">
    <property type="entry name" value="TPR-like_helical_dom_sf"/>
</dbReference>
<feature type="region of interest" description="Disordered" evidence="6">
    <location>
        <begin position="599"/>
        <end position="627"/>
    </location>
</feature>
<comment type="function">
    <text evidence="3">Regulates mitochondrial small subunit maturation by controlling 15S rRNA 5'-end processing. Localizes to the 5' precursor of the 15S rRNA in a position that is subsequently occupied by mS47 in the mature yeast mtSSU. Uses structure and sequence-specific RNA recognition, binding to a single-stranded region of the precursor and specifically recognizing bases -6 to -1. The exchange of Ccm1 for mS47 is coupled to the irreversible removal of precursor rRNA that is accompanied by conformational changes of the mitoribosomal proteins uS5m and mS26. These conformational changes signal completion of 5'-end rRNA processing through protection of the mature 5'-end of the 15S rRNA and stabilization of mS47. The removal of the 5' precursor together with the dissociation of Ccm1 may be catalyzed by the 5'-3' exoribonuclease Pet127. Involved in the specific removal of group I introns in mitochondrial encoded transcripts.</text>
</comment>
<comment type="caution">
    <text evidence="8">The sequence shown here is derived from an EMBL/GenBank/DDBJ whole genome shotgun (WGS) entry which is preliminary data.</text>
</comment>
<dbReference type="Pfam" id="PF13812">
    <property type="entry name" value="PPR_3"/>
    <property type="match status" value="1"/>
</dbReference>
<accession>A0A8K0VXS9</accession>
<dbReference type="Proteomes" id="UP000813461">
    <property type="component" value="Unassembled WGS sequence"/>
</dbReference>
<keyword evidence="9" id="KW-1185">Reference proteome</keyword>
<dbReference type="EMBL" id="JAGMVJ010000012">
    <property type="protein sequence ID" value="KAH7084501.1"/>
    <property type="molecule type" value="Genomic_DNA"/>
</dbReference>
<feature type="domain" description="Pentatricopeptide repeat-containing protein-mitochondrial" evidence="7">
    <location>
        <begin position="330"/>
        <end position="464"/>
    </location>
</feature>
<dbReference type="InterPro" id="IPR002885">
    <property type="entry name" value="PPR_rpt"/>
</dbReference>
<dbReference type="Gene3D" id="1.25.40.10">
    <property type="entry name" value="Tetratricopeptide repeat domain"/>
    <property type="match status" value="3"/>
</dbReference>
<organism evidence="8 9">
    <name type="scientific">Paraphoma chrysanthemicola</name>
    <dbReference type="NCBI Taxonomy" id="798071"/>
    <lineage>
        <taxon>Eukaryota</taxon>
        <taxon>Fungi</taxon>
        <taxon>Dikarya</taxon>
        <taxon>Ascomycota</taxon>
        <taxon>Pezizomycotina</taxon>
        <taxon>Dothideomycetes</taxon>
        <taxon>Pleosporomycetidae</taxon>
        <taxon>Pleosporales</taxon>
        <taxon>Pleosporineae</taxon>
        <taxon>Phaeosphaeriaceae</taxon>
        <taxon>Paraphoma</taxon>
    </lineage>
</organism>
<evidence type="ECO:0000313" key="9">
    <source>
        <dbReference type="Proteomes" id="UP000813461"/>
    </source>
</evidence>
<dbReference type="PANTHER" id="PTHR47447:SF17">
    <property type="entry name" value="OS12G0638900 PROTEIN"/>
    <property type="match status" value="1"/>
</dbReference>
<name>A0A8K0VXS9_9PLEO</name>
<evidence type="ECO:0000256" key="3">
    <source>
        <dbReference type="ARBA" id="ARBA00044493"/>
    </source>
</evidence>
<feature type="compositionally biased region" description="Basic and acidic residues" evidence="6">
    <location>
        <begin position="599"/>
        <end position="611"/>
    </location>
</feature>
<feature type="repeat" description="PPR" evidence="5">
    <location>
        <begin position="509"/>
        <end position="543"/>
    </location>
</feature>
<comment type="subunit">
    <text evidence="4">Binds to mitochondrial small subunit 15S rRNA.</text>
</comment>
<evidence type="ECO:0000256" key="4">
    <source>
        <dbReference type="ARBA" id="ARBA00044511"/>
    </source>
</evidence>
<feature type="region of interest" description="Disordered" evidence="6">
    <location>
        <begin position="55"/>
        <end position="92"/>
    </location>
</feature>
<proteinExistence type="inferred from homology"/>
<keyword evidence="2" id="KW-0677">Repeat</keyword>
<sequence>MPPRPIVNDALWRCLCPGFPSGLVAPTLASPRSAAVLWPALNQFKFVRPPSCHGSSTAGATASRTDASFSPSNAPAFQSQTTPRLLPRSPASKPPLAQLATHILYEHLRNEGAKGHFDNVFSICRVLVKDRGELPNKDMYTAILHSFVSSTNGTAGKVRKVLDEMGFWTDSPTKIELDARGCECVLEVLAVHPDYLLRTEMLAYMNARWFTLSDRGHNFVVAGMLRERHFEQALEMIEDMVRSKRRIENWLFDQALWALLEFGEVEEAFYVLSLKEGIQGRSSSGLGAAKLSSALWGALLDAAARRQLHDAVSHVWSMQVEPGYLKPGTGACHAVLALAARFGDVALATDVFRVLTERATAFTTHHYELLLTAYLNANDLAAALRVLLIMVDANLRVSTGTCQPLYWYLRREKAVEPSRPMAAFNMLQDLEASGRKVPTTAINACMQASIMLDRFEEAIEIYKALHTVSKAGPDTQTFNVLFKGCHMNNRKELAMFFANEMVQLGLKPDRLTYDRLILVCLQANDLDDALLYYQEMRSLRAKPEIAEMMRPRRRTWEGLIIACAKVGDDRAVAMLKEYKQWQEEPRIAVERAVRERFHEGIAPRETGDDTRLSLPAASSAFDTRGPS</sequence>
<dbReference type="PANTHER" id="PTHR47447">
    <property type="entry name" value="OS03G0856100 PROTEIN"/>
    <property type="match status" value="1"/>
</dbReference>
<evidence type="ECO:0000256" key="5">
    <source>
        <dbReference type="PROSITE-ProRule" id="PRU00708"/>
    </source>
</evidence>